<reference evidence="14 15" key="1">
    <citation type="submission" date="2016-04" db="EMBL/GenBank/DDBJ databases">
        <title>Genome sequence of Clostridium magnum DSM 2767.</title>
        <authorList>
            <person name="Poehlein A."/>
            <person name="Uhlig R."/>
            <person name="Fischer R."/>
            <person name="Bahl H."/>
            <person name="Daniel R."/>
        </authorList>
    </citation>
    <scope>NUCLEOTIDE SEQUENCE [LARGE SCALE GENOMIC DNA]</scope>
    <source>
        <strain evidence="14 15">DSM 2767</strain>
    </source>
</reference>
<dbReference type="CDD" id="cd12914">
    <property type="entry name" value="PDC1_DGC_like"/>
    <property type="match status" value="1"/>
</dbReference>
<sequence>MLISCTLVYYKVSSKLYNSSEIEMKSLSNSYTQNVLVMLSEEKVKVQGLANKKSVVELLQLHDNADGSEAYKSAVESVSKELDEYVKQQGNLEHTFIVDNKGTIIADSDRKLINQNLADRNYNKEALSGKDVVSETLTSKSTKAQIIVITSTINSNGVVYGYAASAVRAENFSKYFKNVTVAGTTNSYAYLVDEKDNMIYHPTKEKIGKPVENDVIKAITKKVQSGEKIENSSAKYMFNGKEKICFYSIIPDVNWIFVITSDKAEIINDARKVTLMISIIILIVGLLAMFVGSIVSKRITDPIEKVKELMDKTSNLDLKYSQQYEYLFKYKDETGDMFRSIVNMRSVLRKLIEDLLAVSKSVSDNAAFVQKLTEELKLYAEETSSETENISSGMEETAATAQEISATSNEMERAVASMAEKAEKGSENSNDVSVRAAKLRDSAGKSIREVENIYRSVKSELENAIEGTKSVNKINELTEGILQITSQTNLLALNAAIEAARAGEAGKGFAVVADEVRKLAEESASTAGNIQNVVSIVENSVLKLINSSESLLSFVEDTVTKEYKNMEDVSNQYNDDAKGINEFMIDFSAVAEELNASIEGIVKAINEVAETVTNGASGAQNISEKAASIFEKIQYVNSSALENKKSVDMLEEIIKKFNI</sequence>
<dbReference type="PATRIC" id="fig|1121326.3.peg.3365"/>
<gene>
    <name evidence="14" type="primary">mcpA_4</name>
    <name evidence="14" type="ORF">CLMAG_33320</name>
</gene>
<evidence type="ECO:0000256" key="3">
    <source>
        <dbReference type="ARBA" id="ARBA00022500"/>
    </source>
</evidence>
<evidence type="ECO:0000313" key="14">
    <source>
        <dbReference type="EMBL" id="KZL91573.1"/>
    </source>
</evidence>
<keyword evidence="6 11" id="KW-0472">Membrane</keyword>
<evidence type="ECO:0000259" key="12">
    <source>
        <dbReference type="PROSITE" id="PS50111"/>
    </source>
</evidence>
<dbReference type="PANTHER" id="PTHR32089">
    <property type="entry name" value="METHYL-ACCEPTING CHEMOTAXIS PROTEIN MCPB"/>
    <property type="match status" value="1"/>
</dbReference>
<dbReference type="InterPro" id="IPR004089">
    <property type="entry name" value="MCPsignal_dom"/>
</dbReference>
<dbReference type="PANTHER" id="PTHR32089:SF112">
    <property type="entry name" value="LYSOZYME-LIKE PROTEIN-RELATED"/>
    <property type="match status" value="1"/>
</dbReference>
<dbReference type="EMBL" id="LWAE01000003">
    <property type="protein sequence ID" value="KZL91573.1"/>
    <property type="molecule type" value="Genomic_DNA"/>
</dbReference>
<evidence type="ECO:0000256" key="11">
    <source>
        <dbReference type="SAM" id="Phobius"/>
    </source>
</evidence>
<dbReference type="Proteomes" id="UP000076603">
    <property type="component" value="Unassembled WGS sequence"/>
</dbReference>
<dbReference type="AlphaFoldDB" id="A0A168DX23"/>
<keyword evidence="5 11" id="KW-1133">Transmembrane helix</keyword>
<feature type="transmembrane region" description="Helical" evidence="11">
    <location>
        <begin position="273"/>
        <end position="295"/>
    </location>
</feature>
<dbReference type="GO" id="GO:0007165">
    <property type="term" value="P:signal transduction"/>
    <property type="evidence" value="ECO:0007669"/>
    <property type="project" value="UniProtKB-KW"/>
</dbReference>
<keyword evidence="7 9" id="KW-0807">Transducer</keyword>
<comment type="caution">
    <text evidence="14">The sequence shown here is derived from an EMBL/GenBank/DDBJ whole genome shotgun (WGS) entry which is preliminary data.</text>
</comment>
<keyword evidence="4 11" id="KW-0812">Transmembrane</keyword>
<evidence type="ECO:0000256" key="7">
    <source>
        <dbReference type="ARBA" id="ARBA00023224"/>
    </source>
</evidence>
<dbReference type="STRING" id="1121326.CLMAG_33320"/>
<evidence type="ECO:0000256" key="8">
    <source>
        <dbReference type="ARBA" id="ARBA00029447"/>
    </source>
</evidence>
<evidence type="ECO:0000256" key="10">
    <source>
        <dbReference type="SAM" id="MobiDB-lite"/>
    </source>
</evidence>
<evidence type="ECO:0000256" key="6">
    <source>
        <dbReference type="ARBA" id="ARBA00023136"/>
    </source>
</evidence>
<keyword evidence="2" id="KW-1003">Cell membrane</keyword>
<keyword evidence="15" id="KW-1185">Reference proteome</keyword>
<feature type="compositionally biased region" description="Polar residues" evidence="10">
    <location>
        <begin position="399"/>
        <end position="409"/>
    </location>
</feature>
<dbReference type="SUPFAM" id="SSF103190">
    <property type="entry name" value="Sensory domain-like"/>
    <property type="match status" value="1"/>
</dbReference>
<dbReference type="SMART" id="SM00283">
    <property type="entry name" value="MA"/>
    <property type="match status" value="1"/>
</dbReference>
<comment type="subcellular location">
    <subcellularLocation>
        <location evidence="1">Cell membrane</location>
        <topology evidence="1">Multi-pass membrane protein</topology>
    </subcellularLocation>
</comment>
<proteinExistence type="inferred from homology"/>
<evidence type="ECO:0000256" key="1">
    <source>
        <dbReference type="ARBA" id="ARBA00004651"/>
    </source>
</evidence>
<protein>
    <submittedName>
        <fullName evidence="14">Methyl-accepting chemotaxis protein McpA</fullName>
    </submittedName>
</protein>
<accession>A0A168DX23</accession>
<evidence type="ECO:0000256" key="2">
    <source>
        <dbReference type="ARBA" id="ARBA00022475"/>
    </source>
</evidence>
<feature type="domain" description="HAMP" evidence="13">
    <location>
        <begin position="297"/>
        <end position="353"/>
    </location>
</feature>
<feature type="region of interest" description="Disordered" evidence="10">
    <location>
        <begin position="383"/>
        <end position="432"/>
    </location>
</feature>
<dbReference type="Gene3D" id="3.30.450.20">
    <property type="entry name" value="PAS domain"/>
    <property type="match status" value="1"/>
</dbReference>
<name>A0A168DX23_9CLOT</name>
<keyword evidence="3" id="KW-0145">Chemotaxis</keyword>
<evidence type="ECO:0000256" key="9">
    <source>
        <dbReference type="PROSITE-ProRule" id="PRU00284"/>
    </source>
</evidence>
<dbReference type="InterPro" id="IPR029151">
    <property type="entry name" value="Sensor-like_sf"/>
</dbReference>
<dbReference type="Pfam" id="PF02743">
    <property type="entry name" value="dCache_1"/>
    <property type="match status" value="1"/>
</dbReference>
<evidence type="ECO:0000313" key="15">
    <source>
        <dbReference type="Proteomes" id="UP000076603"/>
    </source>
</evidence>
<evidence type="ECO:0000256" key="5">
    <source>
        <dbReference type="ARBA" id="ARBA00022989"/>
    </source>
</evidence>
<dbReference type="RefSeq" id="WP_242873049.1">
    <property type="nucleotide sequence ID" value="NZ_LWAE01000003.1"/>
</dbReference>
<evidence type="ECO:0000256" key="4">
    <source>
        <dbReference type="ARBA" id="ARBA00022692"/>
    </source>
</evidence>
<dbReference type="Gene3D" id="1.10.287.950">
    <property type="entry name" value="Methyl-accepting chemotaxis protein"/>
    <property type="match status" value="1"/>
</dbReference>
<dbReference type="SUPFAM" id="SSF58104">
    <property type="entry name" value="Methyl-accepting chemotaxis protein (MCP) signaling domain"/>
    <property type="match status" value="1"/>
</dbReference>
<feature type="domain" description="Methyl-accepting transducer" evidence="12">
    <location>
        <begin position="372"/>
        <end position="609"/>
    </location>
</feature>
<organism evidence="14 15">
    <name type="scientific">Clostridium magnum DSM 2767</name>
    <dbReference type="NCBI Taxonomy" id="1121326"/>
    <lineage>
        <taxon>Bacteria</taxon>
        <taxon>Bacillati</taxon>
        <taxon>Bacillota</taxon>
        <taxon>Clostridia</taxon>
        <taxon>Eubacteriales</taxon>
        <taxon>Clostridiaceae</taxon>
        <taxon>Clostridium</taxon>
    </lineage>
</organism>
<dbReference type="InterPro" id="IPR033479">
    <property type="entry name" value="dCache_1"/>
</dbReference>
<dbReference type="PROSITE" id="PS50111">
    <property type="entry name" value="CHEMOTAXIS_TRANSDUC_2"/>
    <property type="match status" value="1"/>
</dbReference>
<dbReference type="GO" id="GO:0005886">
    <property type="term" value="C:plasma membrane"/>
    <property type="evidence" value="ECO:0007669"/>
    <property type="project" value="UniProtKB-SubCell"/>
</dbReference>
<dbReference type="CDD" id="cd12912">
    <property type="entry name" value="PDC2_MCP_like"/>
    <property type="match status" value="1"/>
</dbReference>
<dbReference type="Gene3D" id="6.10.340.10">
    <property type="match status" value="1"/>
</dbReference>
<comment type="similarity">
    <text evidence="8">Belongs to the methyl-accepting chemotaxis (MCP) protein family.</text>
</comment>
<dbReference type="Pfam" id="PF00015">
    <property type="entry name" value="MCPsignal"/>
    <property type="match status" value="1"/>
</dbReference>
<dbReference type="PROSITE" id="PS50885">
    <property type="entry name" value="HAMP"/>
    <property type="match status" value="1"/>
</dbReference>
<dbReference type="InterPro" id="IPR003660">
    <property type="entry name" value="HAMP_dom"/>
</dbReference>
<evidence type="ECO:0000259" key="13">
    <source>
        <dbReference type="PROSITE" id="PS50885"/>
    </source>
</evidence>
<dbReference type="GO" id="GO:0006935">
    <property type="term" value="P:chemotaxis"/>
    <property type="evidence" value="ECO:0007669"/>
    <property type="project" value="UniProtKB-KW"/>
</dbReference>